<dbReference type="InterPro" id="IPR020612">
    <property type="entry name" value="Methylthiotransferase_CS"/>
</dbReference>
<dbReference type="EMBL" id="CDRZ01000272">
    <property type="protein sequence ID" value="CEO90100.1"/>
    <property type="molecule type" value="Genomic_DNA"/>
</dbReference>
<comment type="catalytic activity">
    <reaction evidence="13">
        <text>N(6)-L-threonylcarbamoyladenosine(37) in tRNA + (sulfur carrier)-SH + AH2 + 2 S-adenosyl-L-methionine = 2-methylsulfanyl-N(6)-L-threonylcarbamoyladenosine(37) in tRNA + (sulfur carrier)-H + 5'-deoxyadenosine + L-methionine + A + S-adenosyl-L-homocysteine + 2 H(+)</text>
        <dbReference type="Rhea" id="RHEA:37075"/>
        <dbReference type="Rhea" id="RHEA-COMP:10163"/>
        <dbReference type="Rhea" id="RHEA-COMP:11092"/>
        <dbReference type="Rhea" id="RHEA-COMP:14737"/>
        <dbReference type="Rhea" id="RHEA-COMP:14739"/>
        <dbReference type="ChEBI" id="CHEBI:13193"/>
        <dbReference type="ChEBI" id="CHEBI:15378"/>
        <dbReference type="ChEBI" id="CHEBI:17319"/>
        <dbReference type="ChEBI" id="CHEBI:17499"/>
        <dbReference type="ChEBI" id="CHEBI:29917"/>
        <dbReference type="ChEBI" id="CHEBI:57844"/>
        <dbReference type="ChEBI" id="CHEBI:57856"/>
        <dbReference type="ChEBI" id="CHEBI:59789"/>
        <dbReference type="ChEBI" id="CHEBI:64428"/>
        <dbReference type="ChEBI" id="CHEBI:74418"/>
        <dbReference type="ChEBI" id="CHEBI:74420"/>
        <dbReference type="EC" id="2.8.4.5"/>
    </reaction>
</comment>
<evidence type="ECO:0000259" key="18">
    <source>
        <dbReference type="PROSITE" id="PS51918"/>
    </source>
</evidence>
<evidence type="ECO:0000256" key="13">
    <source>
        <dbReference type="ARBA" id="ARBA00051661"/>
    </source>
</evidence>
<dbReference type="NCBIfam" id="TIGR00089">
    <property type="entry name" value="MiaB/RimO family radical SAM methylthiotransferase"/>
    <property type="match status" value="1"/>
</dbReference>
<dbReference type="PROSITE" id="PS51449">
    <property type="entry name" value="MTTASE_N"/>
    <property type="match status" value="1"/>
</dbReference>
<dbReference type="InterPro" id="IPR058240">
    <property type="entry name" value="rSAM_sf"/>
</dbReference>
<keyword evidence="5" id="KW-0963">Cytoplasm</keyword>
<keyword evidence="6 19" id="KW-0808">Transferase</keyword>
<evidence type="ECO:0000256" key="12">
    <source>
        <dbReference type="ARBA" id="ARBA00031213"/>
    </source>
</evidence>
<feature type="domain" description="TRAM" evidence="16">
    <location>
        <begin position="381"/>
        <end position="446"/>
    </location>
</feature>
<dbReference type="NCBIfam" id="TIGR01579">
    <property type="entry name" value="MiaB-like-C"/>
    <property type="match status" value="1"/>
</dbReference>
<dbReference type="InterPro" id="IPR038135">
    <property type="entry name" value="Methylthiotransferase_N_sf"/>
</dbReference>
<dbReference type="InterPro" id="IPR006467">
    <property type="entry name" value="MiaB-like_bact"/>
</dbReference>
<evidence type="ECO:0000256" key="3">
    <source>
        <dbReference type="ARBA" id="ARBA00013273"/>
    </source>
</evidence>
<dbReference type="FunFam" id="3.80.30.20:FF:000001">
    <property type="entry name" value="tRNA-2-methylthio-N(6)-dimethylallyladenosine synthase 2"/>
    <property type="match status" value="1"/>
</dbReference>
<keyword evidence="4" id="KW-0004">4Fe-4S</keyword>
<dbReference type="Proteomes" id="UP000046155">
    <property type="component" value="Unassembled WGS sequence"/>
</dbReference>
<dbReference type="PANTHER" id="PTHR11918:SF45">
    <property type="entry name" value="THREONYLCARBAMOYLADENOSINE TRNA METHYLTHIOTRANSFERASE"/>
    <property type="match status" value="1"/>
</dbReference>
<evidence type="ECO:0000256" key="10">
    <source>
        <dbReference type="ARBA" id="ARBA00023004"/>
    </source>
</evidence>
<dbReference type="AlphaFoldDB" id="A0A0B7MJ70"/>
<feature type="domain" description="MTTase N-terminal" evidence="17">
    <location>
        <begin position="5"/>
        <end position="117"/>
    </location>
</feature>
<dbReference type="GO" id="GO:0035598">
    <property type="term" value="F:tRNA (N(6)-L-threonylcarbamoyladenosine(37)-C(2))-methylthiotransferase activity"/>
    <property type="evidence" value="ECO:0007669"/>
    <property type="project" value="UniProtKB-EC"/>
</dbReference>
<evidence type="ECO:0000256" key="6">
    <source>
        <dbReference type="ARBA" id="ARBA00022679"/>
    </source>
</evidence>
<dbReference type="Gene3D" id="3.80.30.20">
    <property type="entry name" value="tm_1862 like domain"/>
    <property type="match status" value="1"/>
</dbReference>
<feature type="domain" description="Radical SAM core" evidence="18">
    <location>
        <begin position="148"/>
        <end position="378"/>
    </location>
</feature>
<sequence>MNNRERVAFHTLGCKVNQEETASLMEMFRKRGFQLVDFKSPADVYIINTCTVTHTADQKSRQMIRRAISRQPDALVAVVGCYSQVSPDDVLAIPGVDLVVGTRGRAKLVDLVEDILEKKRAGEFGKEVNAVDSLESDLEFEQLPLPDNPQRTRAFLKIEDGCDQYCAYCIIPDARGPVRSLSPDLVKEQLGELICAGYREVVLTGVHTSAYGKDLSVGINLAALLRDLVKMPGDFRIRLSSVEPVDVSEELLEVMASSSRICRHLHLPLQSGDDEILEMMQRPYTTADYSELFLKAIKMIPDLAVTTDVMVGFPGETDRHFENTYDFIASLPFRDLHVFKYSPRPGTSAAEMSGQVKPRNKDERSRRLRELADTKARAFAEGALGETLDVLVERSYKKRPGYWQGITDNYLRVIFPSQEKELRGELLPVRMIRLAEEDLIEGETSRGDGSCGRS</sequence>
<dbReference type="PROSITE" id="PS01278">
    <property type="entry name" value="MTTASE_RADICAL"/>
    <property type="match status" value="1"/>
</dbReference>
<keyword evidence="20" id="KW-1185">Reference proteome</keyword>
<proteinExistence type="inferred from homology"/>
<evidence type="ECO:0000256" key="2">
    <source>
        <dbReference type="ARBA" id="ARBA00002399"/>
    </source>
</evidence>
<comment type="cofactor">
    <cofactor evidence="1">
        <name>[4Fe-4S] cluster</name>
        <dbReference type="ChEBI" id="CHEBI:49883"/>
    </cofactor>
</comment>
<keyword evidence="10" id="KW-0408">Iron</keyword>
<evidence type="ECO:0000256" key="9">
    <source>
        <dbReference type="ARBA" id="ARBA00022723"/>
    </source>
</evidence>
<evidence type="ECO:0000256" key="11">
    <source>
        <dbReference type="ARBA" id="ARBA00023014"/>
    </source>
</evidence>
<dbReference type="InterPro" id="IPR023404">
    <property type="entry name" value="rSAM_horseshoe"/>
</dbReference>
<evidence type="ECO:0000259" key="16">
    <source>
        <dbReference type="PROSITE" id="PS50926"/>
    </source>
</evidence>
<reference evidence="20" key="1">
    <citation type="submission" date="2015-01" db="EMBL/GenBank/DDBJ databases">
        <authorList>
            <person name="Manzoor Shahid"/>
            <person name="Zubair Saima"/>
        </authorList>
    </citation>
    <scope>NUCLEOTIDE SEQUENCE [LARGE SCALE GENOMIC DNA]</scope>
    <source>
        <strain evidence="20">Sp3</strain>
    </source>
</reference>
<dbReference type="SMART" id="SM00729">
    <property type="entry name" value="Elp3"/>
    <property type="match status" value="1"/>
</dbReference>
<dbReference type="PROSITE" id="PS50926">
    <property type="entry name" value="TRAM"/>
    <property type="match status" value="1"/>
</dbReference>
<keyword evidence="8" id="KW-0819">tRNA processing</keyword>
<dbReference type="FunFam" id="3.40.50.12160:FF:000004">
    <property type="entry name" value="Threonylcarbamoyladenosine tRNA methylthiotransferase MtaB"/>
    <property type="match status" value="1"/>
</dbReference>
<evidence type="ECO:0000256" key="1">
    <source>
        <dbReference type="ARBA" id="ARBA00001966"/>
    </source>
</evidence>
<evidence type="ECO:0000256" key="8">
    <source>
        <dbReference type="ARBA" id="ARBA00022694"/>
    </source>
</evidence>
<dbReference type="GO" id="GO:0046872">
    <property type="term" value="F:metal ion binding"/>
    <property type="evidence" value="ECO:0007669"/>
    <property type="project" value="UniProtKB-KW"/>
</dbReference>
<evidence type="ECO:0000256" key="7">
    <source>
        <dbReference type="ARBA" id="ARBA00022691"/>
    </source>
</evidence>
<dbReference type="Pfam" id="PF00919">
    <property type="entry name" value="UPF0004"/>
    <property type="match status" value="1"/>
</dbReference>
<evidence type="ECO:0000256" key="15">
    <source>
        <dbReference type="ARBA" id="ARBA00069898"/>
    </source>
</evidence>
<dbReference type="GO" id="GO:0051539">
    <property type="term" value="F:4 iron, 4 sulfur cluster binding"/>
    <property type="evidence" value="ECO:0007669"/>
    <property type="project" value="UniProtKB-KW"/>
</dbReference>
<keyword evidence="9" id="KW-0479">Metal-binding</keyword>
<dbReference type="SFLD" id="SFLDS00029">
    <property type="entry name" value="Radical_SAM"/>
    <property type="match status" value="1"/>
</dbReference>
<accession>A0A0B7MJ70</accession>
<dbReference type="Pfam" id="PF04055">
    <property type="entry name" value="Radical_SAM"/>
    <property type="match status" value="1"/>
</dbReference>
<evidence type="ECO:0000256" key="4">
    <source>
        <dbReference type="ARBA" id="ARBA00022485"/>
    </source>
</evidence>
<dbReference type="SFLD" id="SFLDG01061">
    <property type="entry name" value="methylthiotransferase"/>
    <property type="match status" value="1"/>
</dbReference>
<protein>
    <recommendedName>
        <fullName evidence="15">Threonylcarbamoyladenosine tRNA methylthiotransferase MtaB</fullName>
        <ecNumber evidence="3">2.8.4.5</ecNumber>
    </recommendedName>
    <alternativeName>
        <fullName evidence="12">tRNA-t(6)A37 methylthiotransferase</fullName>
    </alternativeName>
</protein>
<evidence type="ECO:0000259" key="17">
    <source>
        <dbReference type="PROSITE" id="PS51449"/>
    </source>
</evidence>
<evidence type="ECO:0000256" key="5">
    <source>
        <dbReference type="ARBA" id="ARBA00022490"/>
    </source>
</evidence>
<comment type="function">
    <text evidence="2">Catalyzes the methylthiolation of N6-threonylcarbamoyladenosine (t(6)A), leading to the formation of 2-methylthio-N6-threonylcarbamoyladenosine (ms(2)t(6)A) at position 37 in tRNAs that read codons beginning with adenine.</text>
</comment>
<dbReference type="OrthoDB" id="9805215at2"/>
<keyword evidence="7" id="KW-0949">S-adenosyl-L-methionine</keyword>
<dbReference type="PANTHER" id="PTHR11918">
    <property type="entry name" value="RADICAL SAM PROTEINS"/>
    <property type="match status" value="1"/>
</dbReference>
<dbReference type="InterPro" id="IPR007197">
    <property type="entry name" value="rSAM"/>
</dbReference>
<dbReference type="InterPro" id="IPR013848">
    <property type="entry name" value="Methylthiotransferase_N"/>
</dbReference>
<evidence type="ECO:0000256" key="14">
    <source>
        <dbReference type="ARBA" id="ARBA00061574"/>
    </source>
</evidence>
<dbReference type="EC" id="2.8.4.5" evidence="3"/>
<dbReference type="RefSeq" id="WP_084711192.1">
    <property type="nucleotide sequence ID" value="NZ_CDRZ01000272.1"/>
</dbReference>
<dbReference type="InterPro" id="IPR006638">
    <property type="entry name" value="Elp3/MiaA/NifB-like_rSAM"/>
</dbReference>
<dbReference type="Gene3D" id="3.40.50.12160">
    <property type="entry name" value="Methylthiotransferase, N-terminal domain"/>
    <property type="match status" value="1"/>
</dbReference>
<keyword evidence="11" id="KW-0411">Iron-sulfur</keyword>
<name>A0A0B7MJ70_9FIRM</name>
<organism evidence="19 20">
    <name type="scientific">Syntrophaceticus schinkii</name>
    <dbReference type="NCBI Taxonomy" id="499207"/>
    <lineage>
        <taxon>Bacteria</taxon>
        <taxon>Bacillati</taxon>
        <taxon>Bacillota</taxon>
        <taxon>Clostridia</taxon>
        <taxon>Thermoanaerobacterales</taxon>
        <taxon>Thermoanaerobacterales Family III. Incertae Sedis</taxon>
        <taxon>Syntrophaceticus</taxon>
    </lineage>
</organism>
<evidence type="ECO:0000313" key="20">
    <source>
        <dbReference type="Proteomes" id="UP000046155"/>
    </source>
</evidence>
<dbReference type="SFLD" id="SFLDG01082">
    <property type="entry name" value="B12-binding_domain_containing"/>
    <property type="match status" value="1"/>
</dbReference>
<dbReference type="SUPFAM" id="SSF102114">
    <property type="entry name" value="Radical SAM enzymes"/>
    <property type="match status" value="1"/>
</dbReference>
<dbReference type="InterPro" id="IPR002792">
    <property type="entry name" value="TRAM_dom"/>
</dbReference>
<gene>
    <name evidence="19" type="primary">mtaB</name>
    <name evidence="19" type="ORF">SSCH_720013</name>
</gene>
<dbReference type="InterPro" id="IPR005839">
    <property type="entry name" value="Methylthiotransferase"/>
</dbReference>
<dbReference type="PROSITE" id="PS51918">
    <property type="entry name" value="RADICAL_SAM"/>
    <property type="match status" value="1"/>
</dbReference>
<comment type="similarity">
    <text evidence="14">Belongs to the methylthiotransferase family. MtaB subfamily.</text>
</comment>
<evidence type="ECO:0000313" key="19">
    <source>
        <dbReference type="EMBL" id="CEO90100.1"/>
    </source>
</evidence>
<dbReference type="CDD" id="cd01335">
    <property type="entry name" value="Radical_SAM"/>
    <property type="match status" value="1"/>
</dbReference>